<feature type="transmembrane region" description="Helical" evidence="1">
    <location>
        <begin position="120"/>
        <end position="141"/>
    </location>
</feature>
<accession>A0A8W8M0N6</accession>
<dbReference type="OrthoDB" id="6121756at2759"/>
<keyword evidence="1" id="KW-0472">Membrane</keyword>
<keyword evidence="1" id="KW-0812">Transmembrane</keyword>
<evidence type="ECO:0000313" key="2">
    <source>
        <dbReference type="EnsemblMetazoa" id="G29999.2:cds"/>
    </source>
</evidence>
<evidence type="ECO:0000256" key="1">
    <source>
        <dbReference type="SAM" id="Phobius"/>
    </source>
</evidence>
<protein>
    <recommendedName>
        <fullName evidence="4">EGF-like domain-containing protein</fullName>
    </recommendedName>
</protein>
<proteinExistence type="predicted"/>
<evidence type="ECO:0008006" key="4">
    <source>
        <dbReference type="Google" id="ProtNLM"/>
    </source>
</evidence>
<keyword evidence="1" id="KW-1133">Transmembrane helix</keyword>
<sequence length="180" mass="20301">MLHDLGFKYKYVVLLVWNIGVFSCPNKYAKDDSEECIFNFFPNGTVCQECPAGYFGNNCSKLCIPPAYGCSCTQRCDCPICHYIVGCIFTPKSTITDPEFTAGGNAEPQKTMKPRDSTNLIITLIGVVITLAILFSIFHALRKHCSFEYVNGICNKNVEEDYQETESVYHEMDETRISKN</sequence>
<evidence type="ECO:0000313" key="3">
    <source>
        <dbReference type="Proteomes" id="UP000005408"/>
    </source>
</evidence>
<dbReference type="EnsemblMetazoa" id="G29999.1">
    <property type="protein sequence ID" value="G29999.1:cds"/>
    <property type="gene ID" value="G29999"/>
</dbReference>
<dbReference type="EnsemblMetazoa" id="G29999.2">
    <property type="protein sequence ID" value="G29999.2:cds"/>
    <property type="gene ID" value="G29999"/>
</dbReference>
<dbReference type="AlphaFoldDB" id="A0A8W8M0N6"/>
<organism evidence="2 3">
    <name type="scientific">Magallana gigas</name>
    <name type="common">Pacific oyster</name>
    <name type="synonym">Crassostrea gigas</name>
    <dbReference type="NCBI Taxonomy" id="29159"/>
    <lineage>
        <taxon>Eukaryota</taxon>
        <taxon>Metazoa</taxon>
        <taxon>Spiralia</taxon>
        <taxon>Lophotrochozoa</taxon>
        <taxon>Mollusca</taxon>
        <taxon>Bivalvia</taxon>
        <taxon>Autobranchia</taxon>
        <taxon>Pteriomorphia</taxon>
        <taxon>Ostreida</taxon>
        <taxon>Ostreoidea</taxon>
        <taxon>Ostreidae</taxon>
        <taxon>Magallana</taxon>
    </lineage>
</organism>
<dbReference type="Proteomes" id="UP000005408">
    <property type="component" value="Unassembled WGS sequence"/>
</dbReference>
<reference evidence="2" key="1">
    <citation type="submission" date="2022-08" db="UniProtKB">
        <authorList>
            <consortium name="EnsemblMetazoa"/>
        </authorList>
    </citation>
    <scope>IDENTIFICATION</scope>
    <source>
        <strain evidence="2">05x7-T-G4-1.051#20</strain>
    </source>
</reference>
<keyword evidence="3" id="KW-1185">Reference proteome</keyword>
<name>A0A8W8M0N6_MAGGI</name>